<keyword evidence="1" id="KW-0472">Membrane</keyword>
<keyword evidence="1" id="KW-0812">Transmembrane</keyword>
<reference evidence="3" key="1">
    <citation type="journal article" date="2014" name="Proc. Natl. Acad. Sci. U.S.A.">
        <title>Extensive sampling of basidiomycete genomes demonstrates inadequacy of the white-rot/brown-rot paradigm for wood decay fungi.</title>
        <authorList>
            <person name="Riley R."/>
            <person name="Salamov A.A."/>
            <person name="Brown D.W."/>
            <person name="Nagy L.G."/>
            <person name="Floudas D."/>
            <person name="Held B.W."/>
            <person name="Levasseur A."/>
            <person name="Lombard V."/>
            <person name="Morin E."/>
            <person name="Otillar R."/>
            <person name="Lindquist E.A."/>
            <person name="Sun H."/>
            <person name="LaButti K.M."/>
            <person name="Schmutz J."/>
            <person name="Jabbour D."/>
            <person name="Luo H."/>
            <person name="Baker S.E."/>
            <person name="Pisabarro A.G."/>
            <person name="Walton J.D."/>
            <person name="Blanchette R.A."/>
            <person name="Henrissat B."/>
            <person name="Martin F."/>
            <person name="Cullen D."/>
            <person name="Hibbett D.S."/>
            <person name="Grigoriev I.V."/>
        </authorList>
    </citation>
    <scope>NUCLEOTIDE SEQUENCE [LARGE SCALE GENOMIC DNA]</scope>
    <source>
        <strain evidence="3">PC15</strain>
    </source>
</reference>
<dbReference type="VEuPathDB" id="FungiDB:PLEOSDRAFT_171033"/>
<accession>A0A067NJ04</accession>
<sequence length="197" mass="21696">MPLDLLTNATLPTATTTVLINITSNPKPIHPVATIVGSVHGAMLLVLTVLNVLLWYRRFRSSSMKSESEPDTQTRPFEINVLSTPAPYHDVLVAAESHKPALPQLRLLQQHVQGSAPEHHQAKPQPITYVYLPERYLNMQSTRIEGVMAIPGTPWGLNQIMGYLTLTDSISHINTCELINDIDSEDNGPASTPNCSQ</sequence>
<feature type="transmembrane region" description="Helical" evidence="1">
    <location>
        <begin position="32"/>
        <end position="56"/>
    </location>
</feature>
<dbReference type="EMBL" id="KL198012">
    <property type="protein sequence ID" value="KDQ23741.1"/>
    <property type="molecule type" value="Genomic_DNA"/>
</dbReference>
<evidence type="ECO:0000313" key="3">
    <source>
        <dbReference type="Proteomes" id="UP000027073"/>
    </source>
</evidence>
<protein>
    <submittedName>
        <fullName evidence="2">Uncharacterized protein</fullName>
    </submittedName>
</protein>
<dbReference type="Proteomes" id="UP000027073">
    <property type="component" value="Unassembled WGS sequence"/>
</dbReference>
<dbReference type="HOGENOM" id="CLU_1384674_0_0_1"/>
<name>A0A067NJ04_PLEO1</name>
<organism evidence="2 3">
    <name type="scientific">Pleurotus ostreatus (strain PC15)</name>
    <name type="common">Oyster mushroom</name>
    <dbReference type="NCBI Taxonomy" id="1137138"/>
    <lineage>
        <taxon>Eukaryota</taxon>
        <taxon>Fungi</taxon>
        <taxon>Dikarya</taxon>
        <taxon>Basidiomycota</taxon>
        <taxon>Agaricomycotina</taxon>
        <taxon>Agaricomycetes</taxon>
        <taxon>Agaricomycetidae</taxon>
        <taxon>Agaricales</taxon>
        <taxon>Pleurotineae</taxon>
        <taxon>Pleurotaceae</taxon>
        <taxon>Pleurotus</taxon>
    </lineage>
</organism>
<evidence type="ECO:0000256" key="1">
    <source>
        <dbReference type="SAM" id="Phobius"/>
    </source>
</evidence>
<dbReference type="AlphaFoldDB" id="A0A067NJ04"/>
<evidence type="ECO:0000313" key="2">
    <source>
        <dbReference type="EMBL" id="KDQ23741.1"/>
    </source>
</evidence>
<gene>
    <name evidence="2" type="ORF">PLEOSDRAFT_171033</name>
</gene>
<dbReference type="InParanoid" id="A0A067NJ04"/>
<proteinExistence type="predicted"/>
<keyword evidence="1" id="KW-1133">Transmembrane helix</keyword>